<reference evidence="2" key="1">
    <citation type="submission" date="2021-01" db="EMBL/GenBank/DDBJ databases">
        <title>Whole genome shotgun sequence of Virgisporangium aurantiacum NBRC 16421.</title>
        <authorList>
            <person name="Komaki H."/>
            <person name="Tamura T."/>
        </authorList>
    </citation>
    <scope>NUCLEOTIDE SEQUENCE</scope>
    <source>
        <strain evidence="2">NBRC 16421</strain>
    </source>
</reference>
<feature type="transmembrane region" description="Helical" evidence="1">
    <location>
        <begin position="12"/>
        <end position="31"/>
    </location>
</feature>
<keyword evidence="1" id="KW-0472">Membrane</keyword>
<organism evidence="2 3">
    <name type="scientific">Virgisporangium aurantiacum</name>
    <dbReference type="NCBI Taxonomy" id="175570"/>
    <lineage>
        <taxon>Bacteria</taxon>
        <taxon>Bacillati</taxon>
        <taxon>Actinomycetota</taxon>
        <taxon>Actinomycetes</taxon>
        <taxon>Micromonosporales</taxon>
        <taxon>Micromonosporaceae</taxon>
        <taxon>Virgisporangium</taxon>
    </lineage>
</organism>
<evidence type="ECO:0000256" key="1">
    <source>
        <dbReference type="SAM" id="Phobius"/>
    </source>
</evidence>
<keyword evidence="1" id="KW-0812">Transmembrane</keyword>
<sequence length="135" mass="13596">MTVRLRSDEGRISVFLAIALLGVLVVIGLSADGAGRLRAAQHADHIAGEAARAGGQAIVLPQAVTGGEKTLDPDRAVAAAQQYLDAAGAAGTVRVEDEVTLVVTVTATSDTLMLGLIGIDRVTVTGSATAHLVTG</sequence>
<proteinExistence type="predicted"/>
<evidence type="ECO:0000313" key="3">
    <source>
        <dbReference type="Proteomes" id="UP000612585"/>
    </source>
</evidence>
<dbReference type="EMBL" id="BOPG01000023">
    <property type="protein sequence ID" value="GIJ56142.1"/>
    <property type="molecule type" value="Genomic_DNA"/>
</dbReference>
<dbReference type="Proteomes" id="UP000612585">
    <property type="component" value="Unassembled WGS sequence"/>
</dbReference>
<comment type="caution">
    <text evidence="2">The sequence shown here is derived from an EMBL/GenBank/DDBJ whole genome shotgun (WGS) entry which is preliminary data.</text>
</comment>
<keyword evidence="3" id="KW-1185">Reference proteome</keyword>
<protein>
    <submittedName>
        <fullName evidence="2">Membrane protein</fullName>
    </submittedName>
</protein>
<accession>A0A8J4E1N0</accession>
<dbReference type="AlphaFoldDB" id="A0A8J4E1N0"/>
<evidence type="ECO:0000313" key="2">
    <source>
        <dbReference type="EMBL" id="GIJ56142.1"/>
    </source>
</evidence>
<dbReference type="RefSeq" id="WP_203993956.1">
    <property type="nucleotide sequence ID" value="NZ_BOPG01000023.1"/>
</dbReference>
<gene>
    <name evidence="2" type="ORF">Vau01_036580</name>
</gene>
<name>A0A8J4E1N0_9ACTN</name>
<keyword evidence="1" id="KW-1133">Transmembrane helix</keyword>